<dbReference type="AlphaFoldDB" id="A0A2T5VGU4"/>
<dbReference type="EMBL" id="QAYG01000001">
    <property type="protein sequence ID" value="PTW62946.1"/>
    <property type="molecule type" value="Genomic_DNA"/>
</dbReference>
<feature type="transmembrane region" description="Helical" evidence="1">
    <location>
        <begin position="20"/>
        <end position="42"/>
    </location>
</feature>
<sequence>MKDELPNKSTPDGKRMQPVILTLAAGMVMCLLYLVSLSLWALTANMSTARDRPMLVSLEAPTHTDGARGEPLAR</sequence>
<gene>
    <name evidence="2" type="ORF">C8N35_101995</name>
</gene>
<keyword evidence="1" id="KW-0812">Transmembrane</keyword>
<proteinExistence type="predicted"/>
<keyword evidence="1" id="KW-1133">Transmembrane helix</keyword>
<organism evidence="2 3">
    <name type="scientific">Breoghania corrubedonensis</name>
    <dbReference type="NCBI Taxonomy" id="665038"/>
    <lineage>
        <taxon>Bacteria</taxon>
        <taxon>Pseudomonadati</taxon>
        <taxon>Pseudomonadota</taxon>
        <taxon>Alphaproteobacteria</taxon>
        <taxon>Hyphomicrobiales</taxon>
        <taxon>Stappiaceae</taxon>
        <taxon>Breoghania</taxon>
    </lineage>
</organism>
<protein>
    <submittedName>
        <fullName evidence="2">Uncharacterized protein</fullName>
    </submittedName>
</protein>
<comment type="caution">
    <text evidence="2">The sequence shown here is derived from an EMBL/GenBank/DDBJ whole genome shotgun (WGS) entry which is preliminary data.</text>
</comment>
<evidence type="ECO:0000313" key="2">
    <source>
        <dbReference type="EMBL" id="PTW62946.1"/>
    </source>
</evidence>
<reference evidence="2 3" key="1">
    <citation type="submission" date="2018-04" db="EMBL/GenBank/DDBJ databases">
        <title>Genomic Encyclopedia of Archaeal and Bacterial Type Strains, Phase II (KMG-II): from individual species to whole genera.</title>
        <authorList>
            <person name="Goeker M."/>
        </authorList>
    </citation>
    <scope>NUCLEOTIDE SEQUENCE [LARGE SCALE GENOMIC DNA]</scope>
    <source>
        <strain evidence="2 3">DSM 23382</strain>
    </source>
</reference>
<keyword evidence="1" id="KW-0472">Membrane</keyword>
<accession>A0A2T5VGU4</accession>
<evidence type="ECO:0000256" key="1">
    <source>
        <dbReference type="SAM" id="Phobius"/>
    </source>
</evidence>
<dbReference type="Proteomes" id="UP000244081">
    <property type="component" value="Unassembled WGS sequence"/>
</dbReference>
<keyword evidence="3" id="KW-1185">Reference proteome</keyword>
<name>A0A2T5VGU4_9HYPH</name>
<evidence type="ECO:0000313" key="3">
    <source>
        <dbReference type="Proteomes" id="UP000244081"/>
    </source>
</evidence>